<reference evidence="1 2" key="1">
    <citation type="journal article" date="2013" name="Genome Announc.">
        <title>Draft Genome Sequence of 'Candidatus Halobonum tyrrellensis' Strain G22, Isolated from the Hypersaline Waters of Lake Tyrrell, Australia.</title>
        <authorList>
            <person name="Ugalde J.A."/>
            <person name="Narasingarao P."/>
            <person name="Kuo S."/>
            <person name="Podell S."/>
            <person name="Allen E.E."/>
        </authorList>
    </citation>
    <scope>NUCLEOTIDE SEQUENCE [LARGE SCALE GENOMIC DNA]</scope>
    <source>
        <strain evidence="1 2">G22</strain>
    </source>
</reference>
<dbReference type="InterPro" id="IPR055927">
    <property type="entry name" value="DUF7504"/>
</dbReference>
<evidence type="ECO:0000313" key="2">
    <source>
        <dbReference type="Proteomes" id="UP000017840"/>
    </source>
</evidence>
<dbReference type="Pfam" id="PF24336">
    <property type="entry name" value="DUF7504"/>
    <property type="match status" value="1"/>
</dbReference>
<accession>V4H9U3</accession>
<protein>
    <submittedName>
        <fullName evidence="1">Uncharacterized protein</fullName>
    </submittedName>
</protein>
<organism evidence="1 2">
    <name type="scientific">Candidatus Halobonum tyrrellensis G22</name>
    <dbReference type="NCBI Taxonomy" id="1324957"/>
    <lineage>
        <taxon>Archaea</taxon>
        <taxon>Methanobacteriati</taxon>
        <taxon>Methanobacteriota</taxon>
        <taxon>Stenosarchaea group</taxon>
        <taxon>Halobacteria</taxon>
        <taxon>Halobacteriales</taxon>
        <taxon>Haloferacaceae</taxon>
        <taxon>Candidatus Halobonum</taxon>
    </lineage>
</organism>
<dbReference type="EMBL" id="ASGZ01000058">
    <property type="protein sequence ID" value="ESP87465.1"/>
    <property type="molecule type" value="Genomic_DNA"/>
</dbReference>
<keyword evidence="2" id="KW-1185">Reference proteome</keyword>
<comment type="caution">
    <text evidence="1">The sequence shown here is derived from an EMBL/GenBank/DDBJ whole genome shotgun (WGS) entry which is preliminary data.</text>
</comment>
<dbReference type="Proteomes" id="UP000017840">
    <property type="component" value="Unassembled WGS sequence"/>
</dbReference>
<dbReference type="AlphaFoldDB" id="V4H9U3"/>
<evidence type="ECO:0000313" key="1">
    <source>
        <dbReference type="EMBL" id="ESP87465.1"/>
    </source>
</evidence>
<name>V4H9U3_9EURY</name>
<gene>
    <name evidence="1" type="ORF">K933_13923</name>
</gene>
<proteinExistence type="predicted"/>
<sequence length="227" mass="25069">MRSRLRSLAADGLGCLVTGHVPTERYREETRKLFGAPDNPRLRTVLLTCPPAAPDGWFPGELGADHPAHEVVTLPNVARGRAATATPGGPAEPSRLDDGSVDRDRIEAAILDAVRSVERRRPGVSGPLTFRFGLHRWDVFDHDVPDAPEVLDTVLGAVHDRRGLSHVHYPRQIERGRSPLDDPVVSQLYHGSDELDVVVELRVDGETGETQQRWRVPGRRLTGWSTL</sequence>